<feature type="binding site" evidence="11">
    <location>
        <position position="71"/>
    </location>
    <ligand>
        <name>[4Fe-4S] cluster</name>
        <dbReference type="ChEBI" id="CHEBI:49883"/>
    </ligand>
</feature>
<feature type="binding site" evidence="11">
    <location>
        <position position="80"/>
    </location>
    <ligand>
        <name>[4Fe-4S] cluster</name>
        <dbReference type="ChEBI" id="CHEBI:49883"/>
    </ligand>
</feature>
<keyword evidence="14" id="KW-1185">Reference proteome</keyword>
<keyword evidence="3 11" id="KW-0004">4Fe-4S</keyword>
<keyword evidence="4 11" id="KW-0479">Metal-binding</keyword>
<evidence type="ECO:0000256" key="5">
    <source>
        <dbReference type="ARBA" id="ARBA00023004"/>
    </source>
</evidence>
<feature type="binding site" evidence="11">
    <location>
        <position position="74"/>
    </location>
    <ligand>
        <name>[4Fe-4S] cluster</name>
        <dbReference type="ChEBI" id="CHEBI:49883"/>
    </ligand>
</feature>
<sequence length="130" mass="14307">MRTPTIFHYARIADALRHAGTDWQALDELIGAVPDLPCRVSDPDVFFPGEGARFAGRRAIRDERARIAGLCSGCPVRTECLASALLRGEIYGSWGGVCQPDFQLLQQLWEERVPRSARPLAGSAAVKETR</sequence>
<comment type="PTM">
    <text evidence="11">The Fe-S cluster can be nitrosylated by nitric oxide (NO).</text>
</comment>
<dbReference type="EMBL" id="JAXAVU010000001">
    <property type="protein sequence ID" value="MDX8140553.1"/>
    <property type="molecule type" value="Genomic_DNA"/>
</dbReference>
<dbReference type="PANTHER" id="PTHR38839">
    <property type="entry name" value="TRANSCRIPTIONAL REGULATOR WHID-RELATED"/>
    <property type="match status" value="1"/>
</dbReference>
<evidence type="ECO:0000256" key="6">
    <source>
        <dbReference type="ARBA" id="ARBA00023014"/>
    </source>
</evidence>
<proteinExistence type="inferred from homology"/>
<evidence type="ECO:0000256" key="3">
    <source>
        <dbReference type="ARBA" id="ARBA00022485"/>
    </source>
</evidence>
<evidence type="ECO:0000256" key="10">
    <source>
        <dbReference type="ARBA" id="ARBA00023163"/>
    </source>
</evidence>
<dbReference type="Proteomes" id="UP001285352">
    <property type="component" value="Unassembled WGS sequence"/>
</dbReference>
<dbReference type="RefSeq" id="WP_084401296.1">
    <property type="nucleotide sequence ID" value="NZ_JAXAVU010000001.1"/>
</dbReference>
<evidence type="ECO:0000256" key="9">
    <source>
        <dbReference type="ARBA" id="ARBA00023157"/>
    </source>
</evidence>
<accession>A0ABU4UNY6</accession>
<name>A0ABU4UNY6_9PSEU</name>
<evidence type="ECO:0000313" key="13">
    <source>
        <dbReference type="EMBL" id="MDX8140553.1"/>
    </source>
</evidence>
<keyword evidence="5 11" id="KW-0408">Iron</keyword>
<feature type="binding site" evidence="11">
    <location>
        <position position="38"/>
    </location>
    <ligand>
        <name>[4Fe-4S] cluster</name>
        <dbReference type="ChEBI" id="CHEBI:49883"/>
    </ligand>
</feature>
<comment type="cofactor">
    <cofactor evidence="11">
        <name>[4Fe-4S] cluster</name>
        <dbReference type="ChEBI" id="CHEBI:49883"/>
    </cofactor>
    <text evidence="11">Binds 1 [4Fe-4S] cluster per subunit. Following nitrosylation of the [4Fe-4S] cluster binds 1 [4Fe-8(NO)] cluster per subunit.</text>
</comment>
<keyword evidence="11" id="KW-0963">Cytoplasm</keyword>
<feature type="domain" description="4Fe-4S Wbl-type" evidence="12">
    <location>
        <begin position="37"/>
        <end position="104"/>
    </location>
</feature>
<comment type="subcellular location">
    <subcellularLocation>
        <location evidence="1 11">Cytoplasm</location>
    </subcellularLocation>
</comment>
<comment type="function">
    <text evidence="11">Acts as a transcriptional regulator. Probably redox-responsive. The apo- but not holo-form probably binds DNA.</text>
</comment>
<organism evidence="13 14">
    <name type="scientific">Lentzea sokolovensis</name>
    <dbReference type="NCBI Taxonomy" id="3095429"/>
    <lineage>
        <taxon>Bacteria</taxon>
        <taxon>Bacillati</taxon>
        <taxon>Actinomycetota</taxon>
        <taxon>Actinomycetes</taxon>
        <taxon>Pseudonocardiales</taxon>
        <taxon>Pseudonocardiaceae</taxon>
        <taxon>Lentzea</taxon>
    </lineage>
</organism>
<protein>
    <recommendedName>
        <fullName evidence="11">Transcriptional regulator WhiB</fullName>
    </recommendedName>
</protein>
<keyword evidence="8 11" id="KW-0238">DNA-binding</keyword>
<evidence type="ECO:0000256" key="11">
    <source>
        <dbReference type="HAMAP-Rule" id="MF_01479"/>
    </source>
</evidence>
<dbReference type="Pfam" id="PF02467">
    <property type="entry name" value="Whib"/>
    <property type="match status" value="1"/>
</dbReference>
<dbReference type="PROSITE" id="PS51674">
    <property type="entry name" value="4FE4S_WBL"/>
    <property type="match status" value="1"/>
</dbReference>
<keyword evidence="7 11" id="KW-0805">Transcription regulation</keyword>
<evidence type="ECO:0000313" key="14">
    <source>
        <dbReference type="Proteomes" id="UP001285352"/>
    </source>
</evidence>
<evidence type="ECO:0000256" key="8">
    <source>
        <dbReference type="ARBA" id="ARBA00023125"/>
    </source>
</evidence>
<evidence type="ECO:0000256" key="7">
    <source>
        <dbReference type="ARBA" id="ARBA00023015"/>
    </source>
</evidence>
<evidence type="ECO:0000256" key="1">
    <source>
        <dbReference type="ARBA" id="ARBA00004496"/>
    </source>
</evidence>
<comment type="similarity">
    <text evidence="2 11">Belongs to the WhiB family.</text>
</comment>
<evidence type="ECO:0000259" key="12">
    <source>
        <dbReference type="PROSITE" id="PS51674"/>
    </source>
</evidence>
<keyword evidence="6 11" id="KW-0411">Iron-sulfur</keyword>
<comment type="PTM">
    <text evidence="11">Upon Fe-S cluster removal intramolecular disulfide bonds are formed.</text>
</comment>
<dbReference type="InterPro" id="IPR034768">
    <property type="entry name" value="4FE4S_WBL"/>
</dbReference>
<dbReference type="HAMAP" id="MF_01479">
    <property type="entry name" value="WhiB"/>
    <property type="match status" value="1"/>
</dbReference>
<dbReference type="InterPro" id="IPR003482">
    <property type="entry name" value="Whib"/>
</dbReference>
<keyword evidence="10 11" id="KW-0804">Transcription</keyword>
<gene>
    <name evidence="11" type="primary">whiB</name>
    <name evidence="13" type="ORF">SK854_00395</name>
</gene>
<evidence type="ECO:0000256" key="4">
    <source>
        <dbReference type="ARBA" id="ARBA00022723"/>
    </source>
</evidence>
<evidence type="ECO:0000256" key="2">
    <source>
        <dbReference type="ARBA" id="ARBA00006597"/>
    </source>
</evidence>
<keyword evidence="9 11" id="KW-1015">Disulfide bond</keyword>
<reference evidence="13 14" key="1">
    <citation type="submission" date="2023-11" db="EMBL/GenBank/DDBJ databases">
        <title>Lentzea sokolovensis, sp. nov., Lentzea kristufkii, sp. nov., and Lentzea miocenensis, sp. nov., rare actinobacteria from Sokolov Coal Basin, Miocene lacustrine sediment, Czech Republic.</title>
        <authorList>
            <person name="Lara A."/>
            <person name="Kotroba L."/>
            <person name="Nouioui I."/>
            <person name="Neumann-Schaal M."/>
            <person name="Mast Y."/>
            <person name="Chronakova A."/>
        </authorList>
    </citation>
    <scope>NUCLEOTIDE SEQUENCE [LARGE SCALE GENOMIC DNA]</scope>
    <source>
        <strain evidence="13 14">BCCO 10_0061</strain>
    </source>
</reference>
<comment type="caution">
    <text evidence="13">The sequence shown here is derived from an EMBL/GenBank/DDBJ whole genome shotgun (WGS) entry which is preliminary data.</text>
</comment>